<evidence type="ECO:0000313" key="3">
    <source>
        <dbReference type="Proteomes" id="UP000316775"/>
    </source>
</evidence>
<organism evidence="2 3">
    <name type="scientific">Flavobacterium flevense</name>
    <dbReference type="NCBI Taxonomy" id="983"/>
    <lineage>
        <taxon>Bacteria</taxon>
        <taxon>Pseudomonadati</taxon>
        <taxon>Bacteroidota</taxon>
        <taxon>Flavobacteriia</taxon>
        <taxon>Flavobacteriales</taxon>
        <taxon>Flavobacteriaceae</taxon>
        <taxon>Flavobacterium</taxon>
    </lineage>
</organism>
<dbReference type="STRING" id="983.SAMN05443543_103282"/>
<dbReference type="InterPro" id="IPR014719">
    <property type="entry name" value="Ribosomal_bL12_C/ClpS-like"/>
</dbReference>
<proteinExistence type="predicted"/>
<feature type="domain" description="Adaptor protein ClpS core" evidence="1">
    <location>
        <begin position="20"/>
        <end position="83"/>
    </location>
</feature>
<dbReference type="InterPro" id="IPR003769">
    <property type="entry name" value="ClpS_core"/>
</dbReference>
<dbReference type="GO" id="GO:0008233">
    <property type="term" value="F:peptidase activity"/>
    <property type="evidence" value="ECO:0007669"/>
    <property type="project" value="UniProtKB-KW"/>
</dbReference>
<dbReference type="Gene3D" id="3.30.1390.10">
    <property type="match status" value="1"/>
</dbReference>
<dbReference type="GO" id="GO:0006508">
    <property type="term" value="P:proteolysis"/>
    <property type="evidence" value="ECO:0007669"/>
    <property type="project" value="UniProtKB-KW"/>
</dbReference>
<reference evidence="2 3" key="1">
    <citation type="submission" date="2019-06" db="EMBL/GenBank/DDBJ databases">
        <title>Whole genome shotgun sequence of Flavobacterium flevense NBRC 14960.</title>
        <authorList>
            <person name="Hosoyama A."/>
            <person name="Uohara A."/>
            <person name="Ohji S."/>
            <person name="Ichikawa N."/>
        </authorList>
    </citation>
    <scope>NUCLEOTIDE SEQUENCE [LARGE SCALE GENOMIC DNA]</scope>
    <source>
        <strain evidence="2 3">NBRC 14960</strain>
    </source>
</reference>
<dbReference type="RefSeq" id="WP_073243585.1">
    <property type="nucleotide sequence ID" value="NZ_BJNP01000001.1"/>
</dbReference>
<dbReference type="Proteomes" id="UP000316775">
    <property type="component" value="Unassembled WGS sequence"/>
</dbReference>
<dbReference type="OrthoDB" id="598046at2"/>
<dbReference type="GO" id="GO:0030163">
    <property type="term" value="P:protein catabolic process"/>
    <property type="evidence" value="ECO:0007669"/>
    <property type="project" value="InterPro"/>
</dbReference>
<dbReference type="EMBL" id="BJNP01000001">
    <property type="protein sequence ID" value="GEC70638.1"/>
    <property type="molecule type" value="Genomic_DNA"/>
</dbReference>
<dbReference type="Pfam" id="PF02617">
    <property type="entry name" value="ClpS"/>
    <property type="match status" value="1"/>
</dbReference>
<name>A0A4Y4AQW4_9FLAO</name>
<keyword evidence="2" id="KW-0645">Protease</keyword>
<gene>
    <name evidence="2" type="primary">clpS</name>
    <name evidence="2" type="ORF">FFL01_01770</name>
</gene>
<protein>
    <submittedName>
        <fullName evidence="2">ATP-dependent Clp protease adaptor protein ClpS</fullName>
    </submittedName>
</protein>
<comment type="caution">
    <text evidence="2">The sequence shown here is derived from an EMBL/GenBank/DDBJ whole genome shotgun (WGS) entry which is preliminary data.</text>
</comment>
<evidence type="ECO:0000259" key="1">
    <source>
        <dbReference type="Pfam" id="PF02617"/>
    </source>
</evidence>
<keyword evidence="3" id="KW-1185">Reference proteome</keyword>
<keyword evidence="2" id="KW-0378">Hydrolase</keyword>
<dbReference type="AlphaFoldDB" id="A0A4Y4AQW4"/>
<dbReference type="SUPFAM" id="SSF54736">
    <property type="entry name" value="ClpS-like"/>
    <property type="match status" value="1"/>
</dbReference>
<sequence length="91" mass="10275">MSTKEKIRERVSVQEVTARNNEIIVYNDDVNTFDHVIETLMRVCEHTAEQAEQCSLIIHYNGKCTVKTGLIAKLKPQCTQLLEAGLSAEII</sequence>
<evidence type="ECO:0000313" key="2">
    <source>
        <dbReference type="EMBL" id="GEC70638.1"/>
    </source>
</evidence>
<accession>A0A4Y4AQW4</accession>